<dbReference type="InterPro" id="IPR002772">
    <property type="entry name" value="Glyco_hydro_3_C"/>
</dbReference>
<evidence type="ECO:0000259" key="4">
    <source>
        <dbReference type="Pfam" id="PF01915"/>
    </source>
</evidence>
<dbReference type="FunFam" id="3.20.20.300:FF:000003">
    <property type="entry name" value="Beta-D-glucan exohydrolase isoenzyme ExoI"/>
    <property type="match status" value="1"/>
</dbReference>
<dbReference type="EMBL" id="CM035428">
    <property type="protein sequence ID" value="KAH7301868.1"/>
    <property type="molecule type" value="Genomic_DNA"/>
</dbReference>
<dbReference type="PANTHER" id="PTHR30620:SF33">
    <property type="entry name" value="BETA-D-GLUCAN EXOHYDROLASE-LIKE PROTEIN-RELATED"/>
    <property type="match status" value="1"/>
</dbReference>
<evidence type="ECO:0000256" key="2">
    <source>
        <dbReference type="ARBA" id="ARBA00023295"/>
    </source>
</evidence>
<dbReference type="Proteomes" id="UP000825935">
    <property type="component" value="Chromosome 23"/>
</dbReference>
<keyword evidence="2" id="KW-0326">Glycosidase</keyword>
<evidence type="ECO:0000313" key="5">
    <source>
        <dbReference type="EMBL" id="KAH7301868.1"/>
    </source>
</evidence>
<dbReference type="InterPro" id="IPR036881">
    <property type="entry name" value="Glyco_hydro_3_C_sf"/>
</dbReference>
<evidence type="ECO:0000313" key="6">
    <source>
        <dbReference type="Proteomes" id="UP000825935"/>
    </source>
</evidence>
<dbReference type="InterPro" id="IPR036962">
    <property type="entry name" value="Glyco_hydro_3_N_sf"/>
</dbReference>
<organism evidence="5 6">
    <name type="scientific">Ceratopteris richardii</name>
    <name type="common">Triangle waterfern</name>
    <dbReference type="NCBI Taxonomy" id="49495"/>
    <lineage>
        <taxon>Eukaryota</taxon>
        <taxon>Viridiplantae</taxon>
        <taxon>Streptophyta</taxon>
        <taxon>Embryophyta</taxon>
        <taxon>Tracheophyta</taxon>
        <taxon>Polypodiopsida</taxon>
        <taxon>Polypodiidae</taxon>
        <taxon>Polypodiales</taxon>
        <taxon>Pteridineae</taxon>
        <taxon>Pteridaceae</taxon>
        <taxon>Parkerioideae</taxon>
        <taxon>Ceratopteris</taxon>
    </lineage>
</organism>
<dbReference type="Pfam" id="PF01915">
    <property type="entry name" value="Glyco_hydro_3_C"/>
    <property type="match status" value="1"/>
</dbReference>
<dbReference type="PANTHER" id="PTHR30620">
    <property type="entry name" value="PERIPLASMIC BETA-GLUCOSIDASE-RELATED"/>
    <property type="match status" value="1"/>
</dbReference>
<feature type="domain" description="Glycoside hydrolase family 3 C-terminal" evidence="4">
    <location>
        <begin position="389"/>
        <end position="596"/>
    </location>
</feature>
<dbReference type="OrthoDB" id="416222at2759"/>
<comment type="caution">
    <text evidence="5">The sequence shown here is derived from an EMBL/GenBank/DDBJ whole genome shotgun (WGS) entry which is preliminary data.</text>
</comment>
<dbReference type="InterPro" id="IPR051915">
    <property type="entry name" value="Cellulose_Degrad_GH3"/>
</dbReference>
<dbReference type="InterPro" id="IPR017853">
    <property type="entry name" value="GH"/>
</dbReference>
<dbReference type="PRINTS" id="PR00133">
    <property type="entry name" value="GLHYDRLASE3"/>
</dbReference>
<feature type="domain" description="Glycoside hydrolase family 3 N-terminal" evidence="3">
    <location>
        <begin position="24"/>
        <end position="352"/>
    </location>
</feature>
<keyword evidence="6" id="KW-1185">Reference proteome</keyword>
<dbReference type="Gene3D" id="3.20.20.300">
    <property type="entry name" value="Glycoside hydrolase, family 3, N-terminal domain"/>
    <property type="match status" value="1"/>
</dbReference>
<name>A0A8T2S2D9_CERRI</name>
<evidence type="ECO:0000256" key="1">
    <source>
        <dbReference type="ARBA" id="ARBA00022801"/>
    </source>
</evidence>
<gene>
    <name evidence="5" type="ORF">KP509_23G046800</name>
</gene>
<dbReference type="SUPFAM" id="SSF52279">
    <property type="entry name" value="Beta-D-glucan exohydrolase, C-terminal domain"/>
    <property type="match status" value="1"/>
</dbReference>
<dbReference type="OMA" id="NDMFAHG"/>
<dbReference type="GO" id="GO:0009251">
    <property type="term" value="P:glucan catabolic process"/>
    <property type="evidence" value="ECO:0007669"/>
    <property type="project" value="TreeGrafter"/>
</dbReference>
<dbReference type="SUPFAM" id="SSF51445">
    <property type="entry name" value="(Trans)glycosidases"/>
    <property type="match status" value="1"/>
</dbReference>
<dbReference type="AlphaFoldDB" id="A0A8T2S2D9"/>
<dbReference type="FunFam" id="3.40.50.1700:FF:000002">
    <property type="entry name" value="Glycosyl hydrolase family protein"/>
    <property type="match status" value="1"/>
</dbReference>
<reference evidence="5 6" key="1">
    <citation type="submission" date="2021-08" db="EMBL/GenBank/DDBJ databases">
        <title>WGS assembly of Ceratopteris richardii.</title>
        <authorList>
            <person name="Marchant D.B."/>
            <person name="Chen G."/>
            <person name="Jenkins J."/>
            <person name="Shu S."/>
            <person name="Leebens-Mack J."/>
            <person name="Grimwood J."/>
            <person name="Schmutz J."/>
            <person name="Soltis P."/>
            <person name="Soltis D."/>
            <person name="Chen Z.-H."/>
        </authorList>
    </citation>
    <scope>NUCLEOTIDE SEQUENCE [LARGE SCALE GENOMIC DNA]</scope>
    <source>
        <strain evidence="5">Whitten #5841</strain>
        <tissue evidence="5">Leaf</tissue>
    </source>
</reference>
<dbReference type="Gene3D" id="3.40.50.1700">
    <property type="entry name" value="Glycoside hydrolase family 3 C-terminal domain"/>
    <property type="match status" value="1"/>
</dbReference>
<protein>
    <recommendedName>
        <fullName evidence="7">Beta-glucosidase</fullName>
    </recommendedName>
</protein>
<dbReference type="InterPro" id="IPR001764">
    <property type="entry name" value="Glyco_hydro_3_N"/>
</dbReference>
<proteinExistence type="predicted"/>
<sequence length="604" mass="65847">MLPPYKDPANSIDVRVEDLLSRMTLAEKVGQMTQIERTVANASVIQTYFIGSILSGGGSAPAMNASSIAWADMVDEFQTAALSTRLGIPIIYGIDAVHGNNNVYGATIFPHNIGLGATRDADLVQRIGAATALEVRATGIHYAFAPCISVCRDPRWGRYYECFSEDPRLVQQMTRIILGLQGMLPEGHPKGVPHVGGGFNVVACAKHYIGDGGTARGIYGDDKEYAYNELYQVHIPPYHDAISNSVSSVMVSYTSWNGLKMCASQSLISTQLKQKMGFQGFTISDWEAVDCITSPPHVNYRESINVAINAGLDMVMVPINYKEFISHINVLVNSGQISRDRMDDAVRRILRVKFVAGLFEKPMADRSLLGMLGNEKHRNIAREAVRKSLVLLKNSKYSSNLKLPLSKSARKILVAGRHANDIGLQCGGWTMTWQGTSGDISIGTTILEGIKNTVSPITQVDYIMCPDPGLTSSGDYSYAVVVVGEPPYAEMLGDNKNLTIPQEGIDLIQNVCSRLDSVVVLISGRPLVVEPYLPLMNSLVAAWLPGSEGQGVADVLFGDYDFHGKLPCTWFRTVDQLPMNFGDEDYDPLYPYNFGLTTGVGKAG</sequence>
<dbReference type="GO" id="GO:0008422">
    <property type="term" value="F:beta-glucosidase activity"/>
    <property type="evidence" value="ECO:0007669"/>
    <property type="project" value="TreeGrafter"/>
</dbReference>
<evidence type="ECO:0000259" key="3">
    <source>
        <dbReference type="Pfam" id="PF00933"/>
    </source>
</evidence>
<evidence type="ECO:0008006" key="7">
    <source>
        <dbReference type="Google" id="ProtNLM"/>
    </source>
</evidence>
<accession>A0A8T2S2D9</accession>
<dbReference type="Pfam" id="PF00933">
    <property type="entry name" value="Glyco_hydro_3"/>
    <property type="match status" value="1"/>
</dbReference>
<keyword evidence="1" id="KW-0378">Hydrolase</keyword>